<keyword evidence="3" id="KW-1185">Reference proteome</keyword>
<dbReference type="Proteomes" id="UP000275267">
    <property type="component" value="Unassembled WGS sequence"/>
</dbReference>
<accession>A0A3L6T136</accession>
<evidence type="ECO:0000313" key="2">
    <source>
        <dbReference type="EMBL" id="RLN30363.1"/>
    </source>
</evidence>
<proteinExistence type="predicted"/>
<reference evidence="3" key="1">
    <citation type="journal article" date="2019" name="Nat. Commun.">
        <title>The genome of broomcorn millet.</title>
        <authorList>
            <person name="Zou C."/>
            <person name="Miki D."/>
            <person name="Li D."/>
            <person name="Tang Q."/>
            <person name="Xiao L."/>
            <person name="Rajput S."/>
            <person name="Deng P."/>
            <person name="Jia W."/>
            <person name="Huang R."/>
            <person name="Zhang M."/>
            <person name="Sun Y."/>
            <person name="Hu J."/>
            <person name="Fu X."/>
            <person name="Schnable P.S."/>
            <person name="Li F."/>
            <person name="Zhang H."/>
            <person name="Feng B."/>
            <person name="Zhu X."/>
            <person name="Liu R."/>
            <person name="Schnable J.C."/>
            <person name="Zhu J.-K."/>
            <person name="Zhang H."/>
        </authorList>
    </citation>
    <scope>NUCLEOTIDE SEQUENCE [LARGE SCALE GENOMIC DNA]</scope>
</reference>
<comment type="caution">
    <text evidence="2">The sequence shown here is derived from an EMBL/GenBank/DDBJ whole genome shotgun (WGS) entry which is preliminary data.</text>
</comment>
<gene>
    <name evidence="2" type="ORF">C2845_PM05G24710</name>
</gene>
<evidence type="ECO:0000313" key="3">
    <source>
        <dbReference type="Proteomes" id="UP000275267"/>
    </source>
</evidence>
<keyword evidence="1" id="KW-0732">Signal</keyword>
<sequence length="76" mass="8358">MIFLAVVSFPILLLPYPFACICHIAMDYPKSSKVVVARLSSPCPSFVPLFETLIELASDVATDLAFKEKQAMLHAT</sequence>
<evidence type="ECO:0000256" key="1">
    <source>
        <dbReference type="SAM" id="SignalP"/>
    </source>
</evidence>
<name>A0A3L6T136_PANMI</name>
<organism evidence="2 3">
    <name type="scientific">Panicum miliaceum</name>
    <name type="common">Proso millet</name>
    <name type="synonym">Broomcorn millet</name>
    <dbReference type="NCBI Taxonomy" id="4540"/>
    <lineage>
        <taxon>Eukaryota</taxon>
        <taxon>Viridiplantae</taxon>
        <taxon>Streptophyta</taxon>
        <taxon>Embryophyta</taxon>
        <taxon>Tracheophyta</taxon>
        <taxon>Spermatophyta</taxon>
        <taxon>Magnoliopsida</taxon>
        <taxon>Liliopsida</taxon>
        <taxon>Poales</taxon>
        <taxon>Poaceae</taxon>
        <taxon>PACMAD clade</taxon>
        <taxon>Panicoideae</taxon>
        <taxon>Panicodae</taxon>
        <taxon>Paniceae</taxon>
        <taxon>Panicinae</taxon>
        <taxon>Panicum</taxon>
        <taxon>Panicum sect. Panicum</taxon>
    </lineage>
</organism>
<feature type="signal peptide" evidence="1">
    <location>
        <begin position="1"/>
        <end position="19"/>
    </location>
</feature>
<dbReference type="AlphaFoldDB" id="A0A3L6T136"/>
<protein>
    <submittedName>
        <fullName evidence="2">Uncharacterized protein</fullName>
    </submittedName>
</protein>
<dbReference type="EMBL" id="PQIB02000003">
    <property type="protein sequence ID" value="RLN30363.1"/>
    <property type="molecule type" value="Genomic_DNA"/>
</dbReference>
<feature type="chain" id="PRO_5018135786" evidence="1">
    <location>
        <begin position="20"/>
        <end position="76"/>
    </location>
</feature>